<evidence type="ECO:0000259" key="6">
    <source>
        <dbReference type="Pfam" id="PF08531"/>
    </source>
</evidence>
<keyword evidence="3" id="KW-0378">Hydrolase</keyword>
<evidence type="ECO:0000313" key="10">
    <source>
        <dbReference type="Proteomes" id="UP000318380"/>
    </source>
</evidence>
<comment type="catalytic activity">
    <reaction evidence="1">
        <text>Hydrolysis of terminal non-reducing alpha-L-rhamnose residues in alpha-L-rhamnosides.</text>
        <dbReference type="EC" id="3.2.1.40"/>
    </reaction>
</comment>
<evidence type="ECO:0000259" key="5">
    <source>
        <dbReference type="Pfam" id="PF05592"/>
    </source>
</evidence>
<dbReference type="Gene3D" id="2.60.40.10">
    <property type="entry name" value="Immunoglobulins"/>
    <property type="match status" value="1"/>
</dbReference>
<gene>
    <name evidence="9" type="ORF">FB561_5829</name>
</gene>
<feature type="domain" description="Alpha-L-rhamnosidase six-hairpin glycosidase" evidence="7">
    <location>
        <begin position="417"/>
        <end position="745"/>
    </location>
</feature>
<dbReference type="Pfam" id="PF17389">
    <property type="entry name" value="Bac_rhamnosid6H"/>
    <property type="match status" value="1"/>
</dbReference>
<dbReference type="SUPFAM" id="SSF48208">
    <property type="entry name" value="Six-hairpin glycosidases"/>
    <property type="match status" value="1"/>
</dbReference>
<dbReference type="Gene3D" id="1.50.10.10">
    <property type="match status" value="1"/>
</dbReference>
<evidence type="ECO:0000256" key="4">
    <source>
        <dbReference type="SAM" id="MobiDB-lite"/>
    </source>
</evidence>
<evidence type="ECO:0000256" key="3">
    <source>
        <dbReference type="ARBA" id="ARBA00022801"/>
    </source>
</evidence>
<dbReference type="AlphaFoldDB" id="A0A561C0G1"/>
<dbReference type="Proteomes" id="UP000318380">
    <property type="component" value="Unassembled WGS sequence"/>
</dbReference>
<protein>
    <recommendedName>
        <fullName evidence="2">alpha-L-rhamnosidase</fullName>
        <ecNumber evidence="2">3.2.1.40</ecNumber>
    </recommendedName>
</protein>
<dbReference type="InterPro" id="IPR013737">
    <property type="entry name" value="Bac_rhamnosid_N"/>
</dbReference>
<sequence>MTLEQQTGRDEQIRRATPYDLRIDGRPSREEGSRAVNPAFRPRPRLSWRTDAADREGYEVVVLAEDGRSVWSSGPRDSVEFFVAVGTELVAHAVYRWRVRVRTGEVWSEWAEASFETGPTSTAARWIGVPTGTRLRQGFRSTGDVERARLHLTAQGLVRAEIDGAPINPGRLDATRTDVTRALVRSYDVTDLVTPGQHALDLVLGLGEWQHTGHEPRVLAELVIRYRDGSVEIVCPDESARLSASRIAIDSPLYLERHDVGLEAGATWTPITEDAFVSTALTLEIDPTPPARVVSSIVPIERSRHDGVRLYDLGVNIAGRSRVELTDAVPTGTIIRVVHGEHVDADGRLDTTNLTMPYDNGRVRQVVEWVATGSPGDVVEPWFAYHGFRYVEVHGLPDDVRAEVRAETLHTALESRAQVVTDNPLVTRLLERAERTMLNNVHGVPEDCPTREQSAWTGDTASVAEYELAAFDTENFLAKWLRDLMTSQQPDGAIPAVAPDVREQRLPADPVWGSAFHRILLGHWLHYGDDALVREALPALRRWADFQLGCRDEDGVVGRSPISYGHDWLALEQTPPPVHHTGATIDCLVALAQLETAFGDDPAAQARRDQADQLRAAARARFHDPARGVFANGSQGAYAVAIEAGILTGGDAEQAAQRISQDILARGNRISGGFATTRSIVRALTTTGHSNVIAELLAQPAAPGIGAMLSSGPGTFWECWWIDPANTGTGSLDHVGLGGPFASWVWEGLAGLRPTSAGYRSFVVAPQFVAGVNDLGLRTRTPRGEVRVSYRFAGSTVAITVDIPPATTATLVLPGEPPRELTAGQHAASIEYVRAAAVVPEPDEKPWTAPSLAPRSADVTGPDGLLRSAIADGRLSTPGSELHLVDRLNCMPIPHAQPLGPIARVLPVDGEAPVARITFAEPLDASDVTFAYALVDLCHEKSAHGAFPTLRLIGADTSERTAVGTTWPAGVNRVAVDLTDWPGRAAVVAVEVSLRFPAHDTEDRVMPASTDAGPRGFHLADIGLSTARRTW</sequence>
<evidence type="ECO:0000313" key="9">
    <source>
        <dbReference type="EMBL" id="TWD84635.1"/>
    </source>
</evidence>
<dbReference type="InterPro" id="IPR008902">
    <property type="entry name" value="Rhamnosid_concanavalin"/>
</dbReference>
<evidence type="ECO:0000259" key="8">
    <source>
        <dbReference type="Pfam" id="PF17390"/>
    </source>
</evidence>
<evidence type="ECO:0000256" key="2">
    <source>
        <dbReference type="ARBA" id="ARBA00012652"/>
    </source>
</evidence>
<dbReference type="Pfam" id="PF08531">
    <property type="entry name" value="Bac_rhamnosid_N"/>
    <property type="match status" value="1"/>
</dbReference>
<feature type="region of interest" description="Disordered" evidence="4">
    <location>
        <begin position="1"/>
        <end position="37"/>
    </location>
</feature>
<dbReference type="GO" id="GO:0030596">
    <property type="term" value="F:alpha-L-rhamnosidase activity"/>
    <property type="evidence" value="ECO:0007669"/>
    <property type="project" value="UniProtKB-EC"/>
</dbReference>
<dbReference type="InterPro" id="IPR016007">
    <property type="entry name" value="Alpha_rhamnosid"/>
</dbReference>
<accession>A0A561C0G1</accession>
<feature type="domain" description="Alpha-L-rhamnosidase concanavalin-like" evidence="5">
    <location>
        <begin position="305"/>
        <end position="407"/>
    </location>
</feature>
<reference evidence="9 10" key="1">
    <citation type="submission" date="2019-06" db="EMBL/GenBank/DDBJ databases">
        <title>Sequencing the genomes of 1000 actinobacteria strains.</title>
        <authorList>
            <person name="Klenk H.-P."/>
        </authorList>
    </citation>
    <scope>NUCLEOTIDE SEQUENCE [LARGE SCALE GENOMIC DNA]</scope>
    <source>
        <strain evidence="9 10">DSM 24683</strain>
    </source>
</reference>
<dbReference type="RefSeq" id="WP_145812153.1">
    <property type="nucleotide sequence ID" value="NZ_VIVK01000001.1"/>
</dbReference>
<dbReference type="Pfam" id="PF17390">
    <property type="entry name" value="Bac_rhamnosid_C"/>
    <property type="match status" value="1"/>
</dbReference>
<dbReference type="GO" id="GO:0005975">
    <property type="term" value="P:carbohydrate metabolic process"/>
    <property type="evidence" value="ECO:0007669"/>
    <property type="project" value="InterPro"/>
</dbReference>
<name>A0A561C0G1_9ACTN</name>
<organism evidence="9 10">
    <name type="scientific">Kribbella amoyensis</name>
    <dbReference type="NCBI Taxonomy" id="996641"/>
    <lineage>
        <taxon>Bacteria</taxon>
        <taxon>Bacillati</taxon>
        <taxon>Actinomycetota</taxon>
        <taxon>Actinomycetes</taxon>
        <taxon>Propionibacteriales</taxon>
        <taxon>Kribbellaceae</taxon>
        <taxon>Kribbella</taxon>
    </lineage>
</organism>
<feature type="compositionally biased region" description="Basic and acidic residues" evidence="4">
    <location>
        <begin position="21"/>
        <end position="33"/>
    </location>
</feature>
<evidence type="ECO:0000256" key="1">
    <source>
        <dbReference type="ARBA" id="ARBA00001445"/>
    </source>
</evidence>
<proteinExistence type="predicted"/>
<dbReference type="PANTHER" id="PTHR33307:SF6">
    <property type="entry name" value="ALPHA-RHAMNOSIDASE (EUROFUNG)-RELATED"/>
    <property type="match status" value="1"/>
</dbReference>
<comment type="caution">
    <text evidence="9">The sequence shown here is derived from an EMBL/GenBank/DDBJ whole genome shotgun (WGS) entry which is preliminary data.</text>
</comment>
<feature type="domain" description="Alpha-L-rhamnosidase C-terminal" evidence="8">
    <location>
        <begin position="751"/>
        <end position="823"/>
    </location>
</feature>
<dbReference type="Pfam" id="PF05592">
    <property type="entry name" value="Bac_rhamnosid"/>
    <property type="match status" value="1"/>
</dbReference>
<dbReference type="InterPro" id="IPR013783">
    <property type="entry name" value="Ig-like_fold"/>
</dbReference>
<dbReference type="PANTHER" id="PTHR33307">
    <property type="entry name" value="ALPHA-RHAMNOSIDASE (EUROFUNG)"/>
    <property type="match status" value="1"/>
</dbReference>
<keyword evidence="10" id="KW-1185">Reference proteome</keyword>
<dbReference type="InterPro" id="IPR008928">
    <property type="entry name" value="6-hairpin_glycosidase_sf"/>
</dbReference>
<dbReference type="InterPro" id="IPR012341">
    <property type="entry name" value="6hp_glycosidase-like_sf"/>
</dbReference>
<dbReference type="Gene3D" id="2.60.420.10">
    <property type="entry name" value="Maltose phosphorylase, domain 3"/>
    <property type="match status" value="1"/>
</dbReference>
<dbReference type="Pfam" id="PF25788">
    <property type="entry name" value="Ig_Rha78A_N"/>
    <property type="match status" value="1"/>
</dbReference>
<dbReference type="OrthoDB" id="9761045at2"/>
<dbReference type="EMBL" id="VIVK01000001">
    <property type="protein sequence ID" value="TWD84635.1"/>
    <property type="molecule type" value="Genomic_DNA"/>
</dbReference>
<dbReference type="Gene3D" id="2.60.120.260">
    <property type="entry name" value="Galactose-binding domain-like"/>
    <property type="match status" value="2"/>
</dbReference>
<dbReference type="InterPro" id="IPR035398">
    <property type="entry name" value="Bac_rhamnosid_C"/>
</dbReference>
<feature type="domain" description="Bacterial alpha-L-rhamnosidase N-terminal" evidence="6">
    <location>
        <begin position="144"/>
        <end position="265"/>
    </location>
</feature>
<dbReference type="EC" id="3.2.1.40" evidence="2"/>
<dbReference type="InterPro" id="IPR035396">
    <property type="entry name" value="Bac_rhamnosid6H"/>
</dbReference>
<evidence type="ECO:0000259" key="7">
    <source>
        <dbReference type="Pfam" id="PF17389"/>
    </source>
</evidence>